<dbReference type="KEGG" id="nia:A8C56_05355"/>
<dbReference type="InterPro" id="IPR006680">
    <property type="entry name" value="Amidohydro-rel"/>
</dbReference>
<feature type="signal peptide" evidence="1">
    <location>
        <begin position="1"/>
        <end position="19"/>
    </location>
</feature>
<dbReference type="STRING" id="1176587.A8C56_05355"/>
<reference evidence="3 4" key="1">
    <citation type="submission" date="2016-05" db="EMBL/GenBank/DDBJ databases">
        <title>Niabella ginsenosidivorans BS26 whole genome sequencing.</title>
        <authorList>
            <person name="Im W.T."/>
            <person name="Siddiqi M.Z."/>
        </authorList>
    </citation>
    <scope>NUCLEOTIDE SEQUENCE [LARGE SCALE GENOMIC DNA]</scope>
    <source>
        <strain evidence="3 4">BS26</strain>
    </source>
</reference>
<keyword evidence="4" id="KW-1185">Reference proteome</keyword>
<dbReference type="SUPFAM" id="SSF51556">
    <property type="entry name" value="Metallo-dependent hydrolases"/>
    <property type="match status" value="1"/>
</dbReference>
<dbReference type="PANTHER" id="PTHR43135:SF3">
    <property type="entry name" value="ALPHA-D-RIBOSE 1-METHYLPHOSPHONATE 5-TRIPHOSPHATE DIPHOSPHATASE"/>
    <property type="match status" value="1"/>
</dbReference>
<dbReference type="InterPro" id="IPR051781">
    <property type="entry name" value="Metallo-dep_Hydrolase"/>
</dbReference>
<sequence>MRSRSGILLFLFFPFLAKAQEPVLVLKHITVVDVKKGGLIKNVSVSIRGNRIEHMGNNIEIPYSATIIEARNKYLIPGLWDMHVHLSYYGKDALAMLAANGITGVRDMGGNLTQIDEWRDEIAAGKLAGPRIKRAGPFIDGPKKMSPLRASFTRIPASENAARQLVDSLKTAGVDFIKVHSRLSRAIFFAVSDEARRQHIPVVVHLPKAVSPEDAVRAGVRSIEHTESLLGSVIYEEQDTVRTRQTISALKKLYGTYGKKLAASIAAHKIFYDPTLISLYRVHGTGYEKMLAPRLLPLITQLHQAKVKLLTGSDFAGKDAGIRPGYDLHDELVLFTQAGLTPLEALQAATVNAAECLYMTDSLGTVEEGKIADLVLLNADPLKNIHNSRDIFAAVLNGHYWPAEALKRRLLKADQ</sequence>
<organism evidence="3 4">
    <name type="scientific">Niabella ginsenosidivorans</name>
    <dbReference type="NCBI Taxonomy" id="1176587"/>
    <lineage>
        <taxon>Bacteria</taxon>
        <taxon>Pseudomonadati</taxon>
        <taxon>Bacteroidota</taxon>
        <taxon>Chitinophagia</taxon>
        <taxon>Chitinophagales</taxon>
        <taxon>Chitinophagaceae</taxon>
        <taxon>Niabella</taxon>
    </lineage>
</organism>
<evidence type="ECO:0000259" key="2">
    <source>
        <dbReference type="Pfam" id="PF01979"/>
    </source>
</evidence>
<dbReference type="Proteomes" id="UP000077667">
    <property type="component" value="Chromosome"/>
</dbReference>
<dbReference type="Pfam" id="PF01979">
    <property type="entry name" value="Amidohydro_1"/>
    <property type="match status" value="1"/>
</dbReference>
<proteinExistence type="predicted"/>
<dbReference type="Gene3D" id="3.30.110.90">
    <property type="entry name" value="Amidohydrolase"/>
    <property type="match status" value="1"/>
</dbReference>
<dbReference type="Gene3D" id="3.40.50.10910">
    <property type="entry name" value="Amidohydrolase"/>
    <property type="match status" value="1"/>
</dbReference>
<name>A0A1A9I1C1_9BACT</name>
<feature type="domain" description="Amidohydrolase-related" evidence="2">
    <location>
        <begin position="74"/>
        <end position="386"/>
    </location>
</feature>
<evidence type="ECO:0000256" key="1">
    <source>
        <dbReference type="SAM" id="SignalP"/>
    </source>
</evidence>
<dbReference type="Gene3D" id="1.20.58.520">
    <property type="entry name" value="Amidohydrolase"/>
    <property type="match status" value="1"/>
</dbReference>
<accession>A0A1A9I1C1</accession>
<dbReference type="InterPro" id="IPR032466">
    <property type="entry name" value="Metal_Hydrolase"/>
</dbReference>
<keyword evidence="1" id="KW-0732">Signal</keyword>
<dbReference type="Gene3D" id="2.30.40.10">
    <property type="entry name" value="Urease, subunit C, domain 1"/>
    <property type="match status" value="1"/>
</dbReference>
<dbReference type="OrthoDB" id="9797498at2"/>
<dbReference type="InterPro" id="IPR011059">
    <property type="entry name" value="Metal-dep_hydrolase_composite"/>
</dbReference>
<feature type="chain" id="PRO_5008389715" description="Amidohydrolase-related domain-containing protein" evidence="1">
    <location>
        <begin position="20"/>
        <end position="415"/>
    </location>
</feature>
<dbReference type="GO" id="GO:0016810">
    <property type="term" value="F:hydrolase activity, acting on carbon-nitrogen (but not peptide) bonds"/>
    <property type="evidence" value="ECO:0007669"/>
    <property type="project" value="InterPro"/>
</dbReference>
<dbReference type="SUPFAM" id="SSF51338">
    <property type="entry name" value="Composite domain of metallo-dependent hydrolases"/>
    <property type="match status" value="1"/>
</dbReference>
<dbReference type="EMBL" id="CP015772">
    <property type="protein sequence ID" value="ANH80492.1"/>
    <property type="molecule type" value="Genomic_DNA"/>
</dbReference>
<evidence type="ECO:0000313" key="3">
    <source>
        <dbReference type="EMBL" id="ANH80492.1"/>
    </source>
</evidence>
<protein>
    <recommendedName>
        <fullName evidence="2">Amidohydrolase-related domain-containing protein</fullName>
    </recommendedName>
</protein>
<evidence type="ECO:0000313" key="4">
    <source>
        <dbReference type="Proteomes" id="UP000077667"/>
    </source>
</evidence>
<dbReference type="RefSeq" id="WP_067753049.1">
    <property type="nucleotide sequence ID" value="NZ_CP015772.1"/>
</dbReference>
<dbReference type="AlphaFoldDB" id="A0A1A9I1C1"/>
<dbReference type="PANTHER" id="PTHR43135">
    <property type="entry name" value="ALPHA-D-RIBOSE 1-METHYLPHOSPHONATE 5-TRIPHOSPHATE DIPHOSPHATASE"/>
    <property type="match status" value="1"/>
</dbReference>
<gene>
    <name evidence="3" type="ORF">A8C56_05355</name>
</gene>